<dbReference type="AlphaFoldDB" id="A0A6J6BA68"/>
<dbReference type="PANTHER" id="PTHR30487">
    <property type="entry name" value="TYPE 4 PREPILIN-LIKE PROTEINS LEADER PEPTIDE-PROCESSING ENZYME"/>
    <property type="match status" value="1"/>
</dbReference>
<feature type="transmembrane region" description="Helical" evidence="7">
    <location>
        <begin position="17"/>
        <end position="38"/>
    </location>
</feature>
<sequence length="267" mass="28954">MLLKIAEGAIAGHDRRFLASIMAVVGLMLGSFATVLIHRLPRKEKFIKGRSQCPSCNEPLAPIDLIPVFTWLFLRGRCRHCKTRISIKYPLIELTSCLIAVSVINQHGASIASVVLALSCIGLGITATIDALTRRLPNRAIITIAIFELIGFFADALVNDSWQDFRRAALVAILATGVALIFYFVSRGGLGEGDVKFAPIVWFPLGWLGWGAAFGAYLIAAVIAVLWTVVFGIMQRRIRKVSIPLGPALALGAIITIIADFSWKAGV</sequence>
<feature type="transmembrane region" description="Helical" evidence="7">
    <location>
        <begin position="165"/>
        <end position="185"/>
    </location>
</feature>
<evidence type="ECO:0000256" key="7">
    <source>
        <dbReference type="SAM" id="Phobius"/>
    </source>
</evidence>
<dbReference type="GO" id="GO:0005886">
    <property type="term" value="C:plasma membrane"/>
    <property type="evidence" value="ECO:0007669"/>
    <property type="project" value="UniProtKB-SubCell"/>
</dbReference>
<keyword evidence="4 7" id="KW-0812">Transmembrane</keyword>
<evidence type="ECO:0000256" key="3">
    <source>
        <dbReference type="ARBA" id="ARBA00022475"/>
    </source>
</evidence>
<proteinExistence type="inferred from homology"/>
<evidence type="ECO:0000256" key="4">
    <source>
        <dbReference type="ARBA" id="ARBA00022692"/>
    </source>
</evidence>
<evidence type="ECO:0000313" key="10">
    <source>
        <dbReference type="EMBL" id="CAB4535537.1"/>
    </source>
</evidence>
<organism evidence="10">
    <name type="scientific">freshwater metagenome</name>
    <dbReference type="NCBI Taxonomy" id="449393"/>
    <lineage>
        <taxon>unclassified sequences</taxon>
        <taxon>metagenomes</taxon>
        <taxon>ecological metagenomes</taxon>
    </lineage>
</organism>
<feature type="transmembrane region" description="Helical" evidence="7">
    <location>
        <begin position="205"/>
        <end position="233"/>
    </location>
</feature>
<dbReference type="GO" id="GO:0004190">
    <property type="term" value="F:aspartic-type endopeptidase activity"/>
    <property type="evidence" value="ECO:0007669"/>
    <property type="project" value="InterPro"/>
</dbReference>
<evidence type="ECO:0000256" key="5">
    <source>
        <dbReference type="ARBA" id="ARBA00022989"/>
    </source>
</evidence>
<feature type="domain" description="Prepilin type IV endopeptidase peptidase" evidence="8">
    <location>
        <begin position="119"/>
        <end position="228"/>
    </location>
</feature>
<dbReference type="Gene3D" id="1.20.120.1220">
    <property type="match status" value="1"/>
</dbReference>
<accession>A0A6J6BA68</accession>
<feature type="transmembrane region" description="Helical" evidence="7">
    <location>
        <begin position="109"/>
        <end position="129"/>
    </location>
</feature>
<evidence type="ECO:0000259" key="8">
    <source>
        <dbReference type="Pfam" id="PF01478"/>
    </source>
</evidence>
<dbReference type="InterPro" id="IPR050882">
    <property type="entry name" value="Prepilin_peptidase/N-MTase"/>
</dbReference>
<reference evidence="10" key="1">
    <citation type="submission" date="2020-05" db="EMBL/GenBank/DDBJ databases">
        <authorList>
            <person name="Chiriac C."/>
            <person name="Salcher M."/>
            <person name="Ghai R."/>
            <person name="Kavagutti S V."/>
        </authorList>
    </citation>
    <scope>NUCLEOTIDE SEQUENCE</scope>
</reference>
<comment type="subcellular location">
    <subcellularLocation>
        <location evidence="1">Cell membrane</location>
        <topology evidence="1">Multi-pass membrane protein</topology>
    </subcellularLocation>
</comment>
<feature type="transmembrane region" description="Helical" evidence="7">
    <location>
        <begin position="245"/>
        <end position="263"/>
    </location>
</feature>
<keyword evidence="3" id="KW-1003">Cell membrane</keyword>
<dbReference type="Pfam" id="PF06750">
    <property type="entry name" value="A24_N_bact"/>
    <property type="match status" value="1"/>
</dbReference>
<evidence type="ECO:0000256" key="1">
    <source>
        <dbReference type="ARBA" id="ARBA00004651"/>
    </source>
</evidence>
<dbReference type="GO" id="GO:0006465">
    <property type="term" value="P:signal peptide processing"/>
    <property type="evidence" value="ECO:0007669"/>
    <property type="project" value="TreeGrafter"/>
</dbReference>
<protein>
    <submittedName>
        <fullName evidence="10">Unannotated protein</fullName>
    </submittedName>
</protein>
<keyword evidence="6 7" id="KW-0472">Membrane</keyword>
<dbReference type="PANTHER" id="PTHR30487:SF0">
    <property type="entry name" value="PREPILIN LEADER PEPTIDASE_N-METHYLTRANSFERASE-RELATED"/>
    <property type="match status" value="1"/>
</dbReference>
<dbReference type="Pfam" id="PF01478">
    <property type="entry name" value="Peptidase_A24"/>
    <property type="match status" value="1"/>
</dbReference>
<evidence type="ECO:0000256" key="2">
    <source>
        <dbReference type="ARBA" id="ARBA00005801"/>
    </source>
</evidence>
<evidence type="ECO:0000259" key="9">
    <source>
        <dbReference type="Pfam" id="PF06750"/>
    </source>
</evidence>
<feature type="transmembrane region" description="Helical" evidence="7">
    <location>
        <begin position="141"/>
        <end position="158"/>
    </location>
</feature>
<gene>
    <name evidence="10" type="ORF">UFOPK1353_00632</name>
</gene>
<feature type="domain" description="Prepilin peptidase A24 N-terminal" evidence="9">
    <location>
        <begin position="24"/>
        <end position="104"/>
    </location>
</feature>
<evidence type="ECO:0000256" key="6">
    <source>
        <dbReference type="ARBA" id="ARBA00023136"/>
    </source>
</evidence>
<dbReference type="InterPro" id="IPR000045">
    <property type="entry name" value="Prepilin_IV_endopep_pep"/>
</dbReference>
<dbReference type="InterPro" id="IPR010627">
    <property type="entry name" value="Prepilin_pept_A24_N"/>
</dbReference>
<comment type="similarity">
    <text evidence="2">Belongs to the peptidase A24 family.</text>
</comment>
<keyword evidence="5 7" id="KW-1133">Transmembrane helix</keyword>
<name>A0A6J6BA68_9ZZZZ</name>
<dbReference type="EMBL" id="CAEZSE010000089">
    <property type="protein sequence ID" value="CAB4535537.1"/>
    <property type="molecule type" value="Genomic_DNA"/>
</dbReference>